<name>A0A7W8VCD3_9ACTN</name>
<dbReference type="Gene3D" id="1.20.1260.10">
    <property type="match status" value="1"/>
</dbReference>
<protein>
    <recommendedName>
        <fullName evidence="1">Iminophenyl-pyruvate dimer synthase domain-containing protein</fullName>
    </recommendedName>
</protein>
<dbReference type="InterPro" id="IPR026820">
    <property type="entry name" value="VioB/RebD_dom"/>
</dbReference>
<reference evidence="2 3" key="1">
    <citation type="submission" date="2020-08" db="EMBL/GenBank/DDBJ databases">
        <title>Sequencing the genomes of 1000 actinobacteria strains.</title>
        <authorList>
            <person name="Klenk H.-P."/>
        </authorList>
    </citation>
    <scope>NUCLEOTIDE SEQUENCE [LARGE SCALE GENOMIC DNA]</scope>
    <source>
        <strain evidence="2 3">DSM 44551</strain>
    </source>
</reference>
<dbReference type="PANTHER" id="PTHR34400:SF4">
    <property type="entry name" value="MEMBRANE PROTEIN"/>
    <property type="match status" value="1"/>
</dbReference>
<evidence type="ECO:0000313" key="2">
    <source>
        <dbReference type="EMBL" id="MBB5431082.1"/>
    </source>
</evidence>
<feature type="domain" description="Iminophenyl-pyruvate dimer synthase" evidence="1">
    <location>
        <begin position="25"/>
        <end position="237"/>
    </location>
</feature>
<gene>
    <name evidence="2" type="ORF">HDA36_001166</name>
</gene>
<dbReference type="AlphaFoldDB" id="A0A7W8VCD3"/>
<organism evidence="2 3">
    <name type="scientific">Nocardiopsis composta</name>
    <dbReference type="NCBI Taxonomy" id="157465"/>
    <lineage>
        <taxon>Bacteria</taxon>
        <taxon>Bacillati</taxon>
        <taxon>Actinomycetota</taxon>
        <taxon>Actinomycetes</taxon>
        <taxon>Streptosporangiales</taxon>
        <taxon>Nocardiopsidaceae</taxon>
        <taxon>Nocardiopsis</taxon>
    </lineage>
</organism>
<dbReference type="EMBL" id="JACHDB010000001">
    <property type="protein sequence ID" value="MBB5431082.1"/>
    <property type="molecule type" value="Genomic_DNA"/>
</dbReference>
<evidence type="ECO:0000313" key="3">
    <source>
        <dbReference type="Proteomes" id="UP000572635"/>
    </source>
</evidence>
<dbReference type="RefSeq" id="WP_184390043.1">
    <property type="nucleotide sequence ID" value="NZ_BAAAJD010000158.1"/>
</dbReference>
<keyword evidence="3" id="KW-1185">Reference proteome</keyword>
<dbReference type="InterPro" id="IPR012347">
    <property type="entry name" value="Ferritin-like"/>
</dbReference>
<proteinExistence type="predicted"/>
<sequence length="395" mass="43946">MNNAAELHAQGFKPPRTIEELRKHLQAAIEVEHLTIPVYMTGMYTIRPDTNRLAYYAIRSVVLEEMLHLTLAANLLNAVGGEPNTAHPAFVAKYPAKLPFSSDELPPIGLRHFSPEALDTFLTIERPRSLVPPEEGQGWTSIGQFYDAIGKGLRALVAEQGEGGVFTGDPGRQVGPEDFYNSGGEAFRVTDLKSALTAIEVISEQGEGAGDSIWDSDDRFFGEERQLAHYFRFNEIRAGRSYGRHDTPRTPPSGPLLDVTWEDAYKIHGDSKVADYKRFEEQSRVYAEAAAFNLCYATLLSYLDGAFNGWPRLMCLAVPTMLELRDRAERLYRNPHPDPELAKDGVFASATFELEQQHFEAARDQVEQNIEAVDREPGAPIDLSAVTAQTGEQFA</sequence>
<dbReference type="Pfam" id="PF12902">
    <property type="entry name" value="Ferritin-like"/>
    <property type="match status" value="1"/>
</dbReference>
<dbReference type="PANTHER" id="PTHR34400">
    <property type="match status" value="1"/>
</dbReference>
<comment type="caution">
    <text evidence="2">The sequence shown here is derived from an EMBL/GenBank/DDBJ whole genome shotgun (WGS) entry which is preliminary data.</text>
</comment>
<evidence type="ECO:0000259" key="1">
    <source>
        <dbReference type="Pfam" id="PF12902"/>
    </source>
</evidence>
<accession>A0A7W8VCD3</accession>
<dbReference type="Proteomes" id="UP000572635">
    <property type="component" value="Unassembled WGS sequence"/>
</dbReference>